<proteinExistence type="predicted"/>
<evidence type="ECO:0000313" key="2">
    <source>
        <dbReference type="Proteomes" id="UP001304300"/>
    </source>
</evidence>
<keyword evidence="2" id="KW-1185">Reference proteome</keyword>
<dbReference type="KEGG" id="puo:RZN69_13770"/>
<evidence type="ECO:0008006" key="3">
    <source>
        <dbReference type="Google" id="ProtNLM"/>
    </source>
</evidence>
<dbReference type="AlphaFoldDB" id="A0AAQ3L600"/>
<dbReference type="Gene3D" id="3.40.50.11660">
    <property type="entry name" value="Glycosyl transferase family 10, C-terminal domain"/>
    <property type="match status" value="1"/>
</dbReference>
<gene>
    <name evidence="1" type="ORF">RZN69_13770</name>
</gene>
<organism evidence="1 2">
    <name type="scientific">Rubellicoccus peritrichatus</name>
    <dbReference type="NCBI Taxonomy" id="3080537"/>
    <lineage>
        <taxon>Bacteria</taxon>
        <taxon>Pseudomonadati</taxon>
        <taxon>Verrucomicrobiota</taxon>
        <taxon>Opitutia</taxon>
        <taxon>Puniceicoccales</taxon>
        <taxon>Cerasicoccaceae</taxon>
        <taxon>Rubellicoccus</taxon>
    </lineage>
</organism>
<name>A0AAQ3L600_9BACT</name>
<evidence type="ECO:0000313" key="1">
    <source>
        <dbReference type="EMBL" id="WOO39686.1"/>
    </source>
</evidence>
<protein>
    <recommendedName>
        <fullName evidence="3">Glycosyl transferase family 10 (Putative fucosyltransferase)</fullName>
    </recommendedName>
</protein>
<dbReference type="RefSeq" id="WP_317831673.1">
    <property type="nucleotide sequence ID" value="NZ_CP136920.1"/>
</dbReference>
<reference evidence="1 2" key="1">
    <citation type="submission" date="2023-10" db="EMBL/GenBank/DDBJ databases">
        <title>Rubellicoccus peritrichatus gen. nov., sp. nov., isolated from an algae of coral reef tank.</title>
        <authorList>
            <person name="Luo J."/>
        </authorList>
    </citation>
    <scope>NUCLEOTIDE SEQUENCE [LARGE SCALE GENOMIC DNA]</scope>
    <source>
        <strain evidence="1 2">CR14</strain>
    </source>
</reference>
<dbReference type="EMBL" id="CP136920">
    <property type="protein sequence ID" value="WOO39686.1"/>
    <property type="molecule type" value="Genomic_DNA"/>
</dbReference>
<dbReference type="InterPro" id="IPR038577">
    <property type="entry name" value="GT10-like_C_sf"/>
</dbReference>
<accession>A0AAQ3L600</accession>
<sequence>MSFLPIPDKPLDIALYDKELGEVDFRQINKHTGEVVAPNPWLRFVREAEDLHIAMYTDRSLEQVLSTSHQVKVAWLLESPQLMSKPYRALKKLEKHFDRIFTFSESLLKRGRPYQMCVGGGSWIADHDWSMHPKSRNISIIASTKKYLPGHKLRFAMVDRFRDSIDGLFGQAFEPVDRKIDGMRDFRFSIAIENCKEDFYFSEKLIDCFATATIPIYWGCPSIARFFDPQGIIAFNKPADLDKIIPQLGAEYYERCLPAIRRNFTRAKAFQMVESNLYAGLHGWSMQGPLIEALK</sequence>
<dbReference type="Proteomes" id="UP001304300">
    <property type="component" value="Chromosome"/>
</dbReference>
<dbReference type="SUPFAM" id="SSF53756">
    <property type="entry name" value="UDP-Glycosyltransferase/glycogen phosphorylase"/>
    <property type="match status" value="1"/>
</dbReference>